<keyword evidence="6 7" id="KW-0998">Cell outer membrane</keyword>
<gene>
    <name evidence="10" type="ORF">A4R26_13340</name>
</gene>
<dbReference type="Gene3D" id="2.40.170.20">
    <property type="entry name" value="TonB-dependent receptor, beta-barrel domain"/>
    <property type="match status" value="1"/>
</dbReference>
<dbReference type="Gene3D" id="2.60.40.1120">
    <property type="entry name" value="Carboxypeptidase-like, regulatory domain"/>
    <property type="match status" value="1"/>
</dbReference>
<dbReference type="InterPro" id="IPR037066">
    <property type="entry name" value="Plug_dom_sf"/>
</dbReference>
<evidence type="ECO:0000256" key="1">
    <source>
        <dbReference type="ARBA" id="ARBA00004571"/>
    </source>
</evidence>
<dbReference type="GO" id="GO:0009279">
    <property type="term" value="C:cell outer membrane"/>
    <property type="evidence" value="ECO:0007669"/>
    <property type="project" value="UniProtKB-SubCell"/>
</dbReference>
<evidence type="ECO:0000313" key="10">
    <source>
        <dbReference type="EMBL" id="OQP66749.1"/>
    </source>
</evidence>
<dbReference type="Gene3D" id="2.170.130.10">
    <property type="entry name" value="TonB-dependent receptor, plug domain"/>
    <property type="match status" value="1"/>
</dbReference>
<feature type="signal peptide" evidence="8">
    <location>
        <begin position="1"/>
        <end position="20"/>
    </location>
</feature>
<keyword evidence="3 7" id="KW-1134">Transmembrane beta strand</keyword>
<dbReference type="InterPro" id="IPR036942">
    <property type="entry name" value="Beta-barrel_TonB_sf"/>
</dbReference>
<proteinExistence type="inferred from homology"/>
<sequence>MRKILSLLAVLVLLSVLATAQTRFITGQVKDELGEPVPFATVTIKGTSKGVTTDDNGNFRIQANTGDVLVFSAIGTERSEVTVGPGDILGVTLKKTGALQEVVVTALGVQRQARELGYATSRIRNSELNQAKTVNLQNGLTGKVSGLNITTVNSGVFEESKINLRGLRSLTGNNQPLLVIDNIPTPLSYISTINPNDVQDVNVLKGASAAAVYGPDGVNGVMIIRTKRGASGKPVINVSHTIQWARVSFMPEVQKRFGGGTSEDQYGRALYDPIENQQFGPEFDGSMMPIGPVLEDGDQQMVKYSATDERKKFWNNGLTLQTDVSFGGQGFYFSAQDADIKGLMPKDKNRRTSFRLNGSKEYGKLKVFGNINYIQNNYDVVNDAAYASRFPGSYNGSVYFTVLNTPAHVPLTSYKNMNNKYAQYSNYYNEYFVNPYWVIDNHRTKSRTDNFLTSAEATFNHAEWLSATYRLGAALSFSSFKNENGPVVTTDWAQDHRGQQFDPQPSFVNDGENYTSRVTHEFFLNGRKEVSDFAFNYILGTRYRQNDAKYMNVSGNNLQIAGLYNNSVRLGEAGVDEVNYRTRLFSVFGQLSASYKGWANVEFSAANDWDSRLNPDMNSYFYPGVSASVVLSDAIPFIQDSKILSYLKVRGAISKSANVNLGRLDNAFTGAYALQPIYNATGGFPYGNLGGFSAGNIFTDPNIEPEFVNSREIGIELGFLRNRINFDITYFNQKNTNQILEVQQSPGTGYTSYVDNAADFKNYGVEMDLNITPVVKLGDVNINLGVNATYNNNEVLALFPGINELAIGGTNQFTQIAASSPDAYNYAIVGQPAFVFKLSDYKRDPQGRVIVDRSTGYPSLQDSLVTRGRSLPTWIVGINPSVSWKGLSVAMTWDYRGGHYVYHGIGSDMDFTGISARSAQFGRERFIFPNSVYDDGTGKYVSNENIQVANGGRNYWATGTTNTSVGTNYFSSGSFWKLRELAISYQLPFAWIGEKQIIKRIVLSFVGRNLFTFLPESNQWTDPEFNYTTTNNTFGINSTFSTPPARTYGASLNLTF</sequence>
<name>A0A1V9G7X1_9BACT</name>
<organism evidence="10 11">
    <name type="scientific">Niastella populi</name>
    <dbReference type="NCBI Taxonomy" id="550983"/>
    <lineage>
        <taxon>Bacteria</taxon>
        <taxon>Pseudomonadati</taxon>
        <taxon>Bacteroidota</taxon>
        <taxon>Chitinophagia</taxon>
        <taxon>Chitinophagales</taxon>
        <taxon>Chitinophagaceae</taxon>
        <taxon>Niastella</taxon>
    </lineage>
</organism>
<evidence type="ECO:0000256" key="6">
    <source>
        <dbReference type="ARBA" id="ARBA00023237"/>
    </source>
</evidence>
<dbReference type="STRING" id="550983.A4R26_13340"/>
<reference evidence="11" key="1">
    <citation type="submission" date="2016-04" db="EMBL/GenBank/DDBJ databases">
        <authorList>
            <person name="Chen L."/>
            <person name="Zhuang W."/>
            <person name="Wang G."/>
        </authorList>
    </citation>
    <scope>NUCLEOTIDE SEQUENCE [LARGE SCALE GENOMIC DNA]</scope>
    <source>
        <strain evidence="11">208</strain>
    </source>
</reference>
<keyword evidence="8" id="KW-0732">Signal</keyword>
<dbReference type="SUPFAM" id="SSF56935">
    <property type="entry name" value="Porins"/>
    <property type="match status" value="1"/>
</dbReference>
<evidence type="ECO:0000259" key="9">
    <source>
        <dbReference type="Pfam" id="PF07715"/>
    </source>
</evidence>
<evidence type="ECO:0000256" key="7">
    <source>
        <dbReference type="PROSITE-ProRule" id="PRU01360"/>
    </source>
</evidence>
<accession>A0A1V9G7X1</accession>
<keyword evidence="11" id="KW-1185">Reference proteome</keyword>
<comment type="caution">
    <text evidence="10">The sequence shown here is derived from an EMBL/GenBank/DDBJ whole genome shotgun (WGS) entry which is preliminary data.</text>
</comment>
<feature type="domain" description="TonB-dependent receptor plug" evidence="9">
    <location>
        <begin position="114"/>
        <end position="221"/>
    </location>
</feature>
<evidence type="ECO:0000313" key="11">
    <source>
        <dbReference type="Proteomes" id="UP000192276"/>
    </source>
</evidence>
<dbReference type="InterPro" id="IPR039426">
    <property type="entry name" value="TonB-dep_rcpt-like"/>
</dbReference>
<keyword evidence="4 7" id="KW-0812">Transmembrane</keyword>
<dbReference type="Proteomes" id="UP000192276">
    <property type="component" value="Unassembled WGS sequence"/>
</dbReference>
<dbReference type="RefSeq" id="WP_081162407.1">
    <property type="nucleotide sequence ID" value="NZ_LWBP01000045.1"/>
</dbReference>
<dbReference type="InterPro" id="IPR008969">
    <property type="entry name" value="CarboxyPept-like_regulatory"/>
</dbReference>
<comment type="subcellular location">
    <subcellularLocation>
        <location evidence="1 7">Cell outer membrane</location>
        <topology evidence="1 7">Multi-pass membrane protein</topology>
    </subcellularLocation>
</comment>
<dbReference type="Pfam" id="PF07715">
    <property type="entry name" value="Plug"/>
    <property type="match status" value="1"/>
</dbReference>
<feature type="chain" id="PRO_5012461252" evidence="8">
    <location>
        <begin position="21"/>
        <end position="1056"/>
    </location>
</feature>
<dbReference type="NCBIfam" id="TIGR04056">
    <property type="entry name" value="OMP_RagA_SusC"/>
    <property type="match status" value="1"/>
</dbReference>
<comment type="similarity">
    <text evidence="7">Belongs to the TonB-dependent receptor family.</text>
</comment>
<evidence type="ECO:0000256" key="2">
    <source>
        <dbReference type="ARBA" id="ARBA00022448"/>
    </source>
</evidence>
<keyword evidence="2 7" id="KW-0813">Transport</keyword>
<dbReference type="Pfam" id="PF13715">
    <property type="entry name" value="CarbopepD_reg_2"/>
    <property type="match status" value="1"/>
</dbReference>
<dbReference type="OrthoDB" id="609136at2"/>
<dbReference type="AlphaFoldDB" id="A0A1V9G7X1"/>
<evidence type="ECO:0000256" key="3">
    <source>
        <dbReference type="ARBA" id="ARBA00022452"/>
    </source>
</evidence>
<dbReference type="EMBL" id="LWBP01000045">
    <property type="protein sequence ID" value="OQP66749.1"/>
    <property type="molecule type" value="Genomic_DNA"/>
</dbReference>
<dbReference type="InterPro" id="IPR023996">
    <property type="entry name" value="TonB-dep_OMP_SusC/RagA"/>
</dbReference>
<evidence type="ECO:0000256" key="8">
    <source>
        <dbReference type="SAM" id="SignalP"/>
    </source>
</evidence>
<dbReference type="PROSITE" id="PS52016">
    <property type="entry name" value="TONB_DEPENDENT_REC_3"/>
    <property type="match status" value="1"/>
</dbReference>
<protein>
    <submittedName>
        <fullName evidence="10">SusC/RagA family TonB-linked outer membrane protein</fullName>
    </submittedName>
</protein>
<dbReference type="SUPFAM" id="SSF49464">
    <property type="entry name" value="Carboxypeptidase regulatory domain-like"/>
    <property type="match status" value="1"/>
</dbReference>
<evidence type="ECO:0000256" key="4">
    <source>
        <dbReference type="ARBA" id="ARBA00022692"/>
    </source>
</evidence>
<dbReference type="InterPro" id="IPR012910">
    <property type="entry name" value="Plug_dom"/>
</dbReference>
<evidence type="ECO:0000256" key="5">
    <source>
        <dbReference type="ARBA" id="ARBA00023136"/>
    </source>
</evidence>
<keyword evidence="5 7" id="KW-0472">Membrane</keyword>